<evidence type="ECO:0000313" key="1">
    <source>
        <dbReference type="EMBL" id="KAG2183274.1"/>
    </source>
</evidence>
<dbReference type="OrthoDB" id="2413872at2759"/>
<accession>A0A8H7Q1D6</accession>
<reference evidence="1" key="1">
    <citation type="submission" date="2020-12" db="EMBL/GenBank/DDBJ databases">
        <title>Metabolic potential, ecology and presence of endohyphal bacteria is reflected in genomic diversity of Mucoromycotina.</title>
        <authorList>
            <person name="Muszewska A."/>
            <person name="Okrasinska A."/>
            <person name="Steczkiewicz K."/>
            <person name="Drgas O."/>
            <person name="Orlowska M."/>
            <person name="Perlinska-Lenart U."/>
            <person name="Aleksandrzak-Piekarczyk T."/>
            <person name="Szatraj K."/>
            <person name="Zielenkiewicz U."/>
            <person name="Pilsyk S."/>
            <person name="Malc E."/>
            <person name="Mieczkowski P."/>
            <person name="Kruszewska J.S."/>
            <person name="Biernat P."/>
            <person name="Pawlowska J."/>
        </authorList>
    </citation>
    <scope>NUCLEOTIDE SEQUENCE</scope>
    <source>
        <strain evidence="1">WA0000067209</strain>
    </source>
</reference>
<comment type="caution">
    <text evidence="1">The sequence shown here is derived from an EMBL/GenBank/DDBJ whole genome shotgun (WGS) entry which is preliminary data.</text>
</comment>
<gene>
    <name evidence="1" type="ORF">INT43_006278</name>
</gene>
<name>A0A8H7Q1D6_MORIS</name>
<organism evidence="1 2">
    <name type="scientific">Mortierella isabellina</name>
    <name type="common">Filamentous fungus</name>
    <name type="synonym">Umbelopsis isabellina</name>
    <dbReference type="NCBI Taxonomy" id="91625"/>
    <lineage>
        <taxon>Eukaryota</taxon>
        <taxon>Fungi</taxon>
        <taxon>Fungi incertae sedis</taxon>
        <taxon>Mucoromycota</taxon>
        <taxon>Mucoromycotina</taxon>
        <taxon>Umbelopsidomycetes</taxon>
        <taxon>Umbelopsidales</taxon>
        <taxon>Umbelopsidaceae</taxon>
        <taxon>Umbelopsis</taxon>
    </lineage>
</organism>
<dbReference type="AlphaFoldDB" id="A0A8H7Q1D6"/>
<evidence type="ECO:0000313" key="2">
    <source>
        <dbReference type="Proteomes" id="UP000654370"/>
    </source>
</evidence>
<protein>
    <submittedName>
        <fullName evidence="1">Uncharacterized protein</fullName>
    </submittedName>
</protein>
<dbReference type="Proteomes" id="UP000654370">
    <property type="component" value="Unassembled WGS sequence"/>
</dbReference>
<sequence>MDWLKHIYALFDDSISGTFLPGDYRQANKATTVLDTGLPPTNSTLGEVVKGDQSIALAFRLEKSSQHFGASNDPIKFHFLRAALMTKHVLPGSVLLWQICPETTKPNEQGVPNTTSCIASDFFPVPPQSATRSFVWATWKPANVVEIKANQTYWVVLSSDAKRDEDALIWIDSDKGSDPWGTAFSNEDNKWIRDRDGSLSVPSIRILLH</sequence>
<keyword evidence="2" id="KW-1185">Reference proteome</keyword>
<dbReference type="EMBL" id="JAEPQZ010000003">
    <property type="protein sequence ID" value="KAG2183274.1"/>
    <property type="molecule type" value="Genomic_DNA"/>
</dbReference>
<proteinExistence type="predicted"/>